<dbReference type="SUPFAM" id="SSF52172">
    <property type="entry name" value="CheY-like"/>
    <property type="match status" value="1"/>
</dbReference>
<name>A0ABR6FXA6_9BURK</name>
<dbReference type="InterPro" id="IPR050595">
    <property type="entry name" value="Bact_response_regulator"/>
</dbReference>
<dbReference type="SMART" id="SM00448">
    <property type="entry name" value="REC"/>
    <property type="match status" value="1"/>
</dbReference>
<gene>
    <name evidence="4" type="ORF">FHX59_006214</name>
</gene>
<evidence type="ECO:0000313" key="4">
    <source>
        <dbReference type="EMBL" id="MBB2931742.1"/>
    </source>
</evidence>
<dbReference type="PROSITE" id="PS50110">
    <property type="entry name" value="RESPONSE_REGULATORY"/>
    <property type="match status" value="1"/>
</dbReference>
<dbReference type="Proteomes" id="UP000533533">
    <property type="component" value="Unassembled WGS sequence"/>
</dbReference>
<feature type="domain" description="Response regulatory" evidence="3">
    <location>
        <begin position="4"/>
        <end position="116"/>
    </location>
</feature>
<comment type="caution">
    <text evidence="4">The sequence shown here is derived from an EMBL/GenBank/DDBJ whole genome shotgun (WGS) entry which is preliminary data.</text>
</comment>
<keyword evidence="5" id="KW-1185">Reference proteome</keyword>
<dbReference type="Pfam" id="PF00072">
    <property type="entry name" value="Response_reg"/>
    <property type="match status" value="1"/>
</dbReference>
<evidence type="ECO:0000259" key="3">
    <source>
        <dbReference type="PROSITE" id="PS50110"/>
    </source>
</evidence>
<accession>A0ABR6FXA6</accession>
<evidence type="ECO:0000313" key="5">
    <source>
        <dbReference type="Proteomes" id="UP000533533"/>
    </source>
</evidence>
<dbReference type="EMBL" id="JACHVZ010000021">
    <property type="protein sequence ID" value="MBB2931742.1"/>
    <property type="molecule type" value="Genomic_DNA"/>
</dbReference>
<dbReference type="InterPro" id="IPR001789">
    <property type="entry name" value="Sig_transdc_resp-reg_receiver"/>
</dbReference>
<evidence type="ECO:0000256" key="2">
    <source>
        <dbReference type="PROSITE-ProRule" id="PRU00169"/>
    </source>
</evidence>
<evidence type="ECO:0000256" key="1">
    <source>
        <dbReference type="ARBA" id="ARBA00022553"/>
    </source>
</evidence>
<dbReference type="InterPro" id="IPR011006">
    <property type="entry name" value="CheY-like_superfamily"/>
</dbReference>
<dbReference type="PANTHER" id="PTHR44591:SF3">
    <property type="entry name" value="RESPONSE REGULATORY DOMAIN-CONTAINING PROTEIN"/>
    <property type="match status" value="1"/>
</dbReference>
<organism evidence="4 5">
    <name type="scientific">Paraburkholderia silvatlantica</name>
    <dbReference type="NCBI Taxonomy" id="321895"/>
    <lineage>
        <taxon>Bacteria</taxon>
        <taxon>Pseudomonadati</taxon>
        <taxon>Pseudomonadota</taxon>
        <taxon>Betaproteobacteria</taxon>
        <taxon>Burkholderiales</taxon>
        <taxon>Burkholderiaceae</taxon>
        <taxon>Paraburkholderia</taxon>
    </lineage>
</organism>
<protein>
    <submittedName>
        <fullName evidence="4">CheY-like chemotaxis protein</fullName>
    </submittedName>
</protein>
<feature type="modified residue" description="4-aspartylphosphate" evidence="2">
    <location>
        <position position="53"/>
    </location>
</feature>
<dbReference type="RefSeq" id="WP_110387165.1">
    <property type="nucleotide sequence ID" value="NZ_JACHVZ010000021.1"/>
</dbReference>
<proteinExistence type="predicted"/>
<dbReference type="PANTHER" id="PTHR44591">
    <property type="entry name" value="STRESS RESPONSE REGULATOR PROTEIN 1"/>
    <property type="match status" value="1"/>
</dbReference>
<dbReference type="Gene3D" id="3.40.50.2300">
    <property type="match status" value="1"/>
</dbReference>
<keyword evidence="1 2" id="KW-0597">Phosphoprotein</keyword>
<reference evidence="4 5" key="1">
    <citation type="submission" date="2020-08" db="EMBL/GenBank/DDBJ databases">
        <title>Genomic Encyclopedia of Type Strains, Phase IV (KMG-V): Genome sequencing to study the core and pangenomes of soil and plant-associated prokaryotes.</title>
        <authorList>
            <person name="Whitman W."/>
        </authorList>
    </citation>
    <scope>NUCLEOTIDE SEQUENCE [LARGE SCALE GENOMIC DNA]</scope>
    <source>
        <strain evidence="4 5">SRMrh-85</strain>
    </source>
</reference>
<sequence>MPKRILLVDDNRDIADALAALVEFEGHQARCAADGQEALLVAGSFLPELAFVDWTLPDMSGGDLVGQLRLNPALSSTRYVLLSGHIDPDITARAAAAGFDKCLMKPVRLEDLLACL</sequence>